<gene>
    <name evidence="1" type="ORF">VSS16_31545</name>
</gene>
<evidence type="ECO:0000313" key="1">
    <source>
        <dbReference type="EMBL" id="MFB8777204.1"/>
    </source>
</evidence>
<organism evidence="1 2">
    <name type="scientific">Streptomyces broussonetiae</name>
    <dbReference type="NCBI Taxonomy" id="2686304"/>
    <lineage>
        <taxon>Bacteria</taxon>
        <taxon>Bacillati</taxon>
        <taxon>Actinomycetota</taxon>
        <taxon>Actinomycetes</taxon>
        <taxon>Kitasatosporales</taxon>
        <taxon>Streptomycetaceae</taxon>
        <taxon>Streptomyces</taxon>
    </lineage>
</organism>
<proteinExistence type="predicted"/>
<dbReference type="RefSeq" id="WP_376735687.1">
    <property type="nucleotide sequence ID" value="NZ_JAYMRP010000040.1"/>
</dbReference>
<protein>
    <recommendedName>
        <fullName evidence="3">XRE family transcriptional regulator</fullName>
    </recommendedName>
</protein>
<reference evidence="1 2" key="1">
    <citation type="submission" date="2024-01" db="EMBL/GenBank/DDBJ databases">
        <title>Genome mining of biosynthetic gene clusters to explore secondary metabolites of Streptomyces sp.</title>
        <authorList>
            <person name="Baig A."/>
            <person name="Ajitkumar Shintre N."/>
            <person name="Kumar H."/>
            <person name="Anbarasu A."/>
            <person name="Ramaiah S."/>
        </authorList>
    </citation>
    <scope>NUCLEOTIDE SEQUENCE [LARGE SCALE GENOMIC DNA]</scope>
    <source>
        <strain evidence="1 2">A57</strain>
    </source>
</reference>
<comment type="caution">
    <text evidence="1">The sequence shown here is derived from an EMBL/GenBank/DDBJ whole genome shotgun (WGS) entry which is preliminary data.</text>
</comment>
<dbReference type="Proteomes" id="UP001585080">
    <property type="component" value="Unassembled WGS sequence"/>
</dbReference>
<name>A0ABV5EK25_9ACTN</name>
<evidence type="ECO:0008006" key="3">
    <source>
        <dbReference type="Google" id="ProtNLM"/>
    </source>
</evidence>
<sequence length="443" mass="47569">MEDRAAGAAALKALRKRRGFSLSAMARALTGLADDLRQPPLPAVASVQRSVARWEAARPTMPDERYQLLLAHLYARTPADDLALGPGSDFAHYVDALRLLGESEHRTAELRTTVLRAATDTGGGMLALLSPDLHASLSAALSDPARTTEEAVAGLASVVADVNAQVGSLPMVRLQLLLAPAVEAARRLLPGPVPEPLGPRLREVAVAASALAGRLAFEARDDATSRALYADATREAQRLPSWQRAGIHMSHALVTLYSAPGLEGARQLVDRAVHAARTGESPLVRARAHALQAELAARAGNRQQADAALALAWYDVESDHREDPAPTSFSAGHLRGFQGVCELYVGDPDRAHDRFSRSAATLSTPREQVQRAIVTTDQALARIRLGEPEAAAALLHECVTTASSTGGRVPALRFRQARRELRPWRREEWVADLDDHLMDTLGA</sequence>
<dbReference type="EMBL" id="JAYMRP010000040">
    <property type="protein sequence ID" value="MFB8777204.1"/>
    <property type="molecule type" value="Genomic_DNA"/>
</dbReference>
<accession>A0ABV5EK25</accession>
<keyword evidence="2" id="KW-1185">Reference proteome</keyword>
<evidence type="ECO:0000313" key="2">
    <source>
        <dbReference type="Proteomes" id="UP001585080"/>
    </source>
</evidence>